<gene>
    <name evidence="1" type="ORF">RF11_15449</name>
</gene>
<organism evidence="1 2">
    <name type="scientific">Thelohanellus kitauei</name>
    <name type="common">Myxosporean</name>
    <dbReference type="NCBI Taxonomy" id="669202"/>
    <lineage>
        <taxon>Eukaryota</taxon>
        <taxon>Metazoa</taxon>
        <taxon>Cnidaria</taxon>
        <taxon>Myxozoa</taxon>
        <taxon>Myxosporea</taxon>
        <taxon>Bivalvulida</taxon>
        <taxon>Platysporina</taxon>
        <taxon>Myxobolidae</taxon>
        <taxon>Thelohanellus</taxon>
    </lineage>
</organism>
<evidence type="ECO:0000313" key="2">
    <source>
        <dbReference type="Proteomes" id="UP000031668"/>
    </source>
</evidence>
<dbReference type="AlphaFoldDB" id="A0A0C2M5P5"/>
<accession>A0A0C2M5P5</accession>
<keyword evidence="2" id="KW-1185">Reference proteome</keyword>
<comment type="caution">
    <text evidence="1">The sequence shown here is derived from an EMBL/GenBank/DDBJ whole genome shotgun (WGS) entry which is preliminary data.</text>
</comment>
<protein>
    <submittedName>
        <fullName evidence="1">Uncharacterized protein</fullName>
    </submittedName>
</protein>
<sequence length="106" mass="11925">MTLADLYNYAEVLISESNNASGITRLLLDIRRGCLKSYMRRTLRTLKGICTMARVFLYDGTPLKIEGTWADFDAWAVLLKIGITCESENIEDRVVVCGECDVQSII</sequence>
<name>A0A0C2M5P5_THEKT</name>
<evidence type="ECO:0000313" key="1">
    <source>
        <dbReference type="EMBL" id="KII62400.1"/>
    </source>
</evidence>
<proteinExistence type="predicted"/>
<dbReference type="Proteomes" id="UP000031668">
    <property type="component" value="Unassembled WGS sequence"/>
</dbReference>
<dbReference type="EMBL" id="JWZT01004992">
    <property type="protein sequence ID" value="KII62400.1"/>
    <property type="molecule type" value="Genomic_DNA"/>
</dbReference>
<reference evidence="1 2" key="1">
    <citation type="journal article" date="2014" name="Genome Biol. Evol.">
        <title>The genome of the myxosporean Thelohanellus kitauei shows adaptations to nutrient acquisition within its fish host.</title>
        <authorList>
            <person name="Yang Y."/>
            <person name="Xiong J."/>
            <person name="Zhou Z."/>
            <person name="Huo F."/>
            <person name="Miao W."/>
            <person name="Ran C."/>
            <person name="Liu Y."/>
            <person name="Zhang J."/>
            <person name="Feng J."/>
            <person name="Wang M."/>
            <person name="Wang M."/>
            <person name="Wang L."/>
            <person name="Yao B."/>
        </authorList>
    </citation>
    <scope>NUCLEOTIDE SEQUENCE [LARGE SCALE GENOMIC DNA]</scope>
    <source>
        <strain evidence="1">Wuqing</strain>
    </source>
</reference>